<name>A0A0K8PR74_STRAJ</name>
<gene>
    <name evidence="2" type="ORF">SAZU_4781</name>
</gene>
<organism evidence="2 3">
    <name type="scientific">Streptomyces azureus</name>
    <dbReference type="NCBI Taxonomy" id="146537"/>
    <lineage>
        <taxon>Bacteria</taxon>
        <taxon>Bacillati</taxon>
        <taxon>Actinomycetota</taxon>
        <taxon>Actinomycetes</taxon>
        <taxon>Kitasatosporales</taxon>
        <taxon>Streptomycetaceae</taxon>
        <taxon>Streptomyces</taxon>
    </lineage>
</organism>
<dbReference type="PATRIC" id="fig|146537.3.peg.5033"/>
<reference evidence="2" key="1">
    <citation type="journal article" date="2015" name="Genome Announc.">
        <title>Draft Genome Sequence of Thiostrepton-Producing Streptomyces azureus ATCC 14921.</title>
        <authorList>
            <person name="Sakihara K."/>
            <person name="Maeda J."/>
            <person name="Tashiro K."/>
            <person name="Fujino Y."/>
            <person name="Kuhara S."/>
            <person name="Ohshima T."/>
            <person name="Ogata S."/>
            <person name="Doi K."/>
        </authorList>
    </citation>
    <scope>NUCLEOTIDE SEQUENCE [LARGE SCALE GENOMIC DNA]</scope>
    <source>
        <strain evidence="2">ATCC14921</strain>
    </source>
</reference>
<dbReference type="EMBL" id="DF968320">
    <property type="protein sequence ID" value="GAP49919.1"/>
    <property type="molecule type" value="Genomic_DNA"/>
</dbReference>
<proteinExistence type="predicted"/>
<feature type="region of interest" description="Disordered" evidence="1">
    <location>
        <begin position="59"/>
        <end position="93"/>
    </location>
</feature>
<evidence type="ECO:0000256" key="1">
    <source>
        <dbReference type="SAM" id="MobiDB-lite"/>
    </source>
</evidence>
<sequence>MSFPRPADEFLRHGIQLGEYRRWDGQMSLCDRVTLSKWTTQKTGAGKVLVTPTNAAINAVGPPPVPAPPQVVRTHLDTRPHDAGPGPIVAQGL</sequence>
<dbReference type="Proteomes" id="UP000053859">
    <property type="component" value="Unassembled WGS sequence"/>
</dbReference>
<dbReference type="AlphaFoldDB" id="A0A0K8PR74"/>
<evidence type="ECO:0000313" key="3">
    <source>
        <dbReference type="Proteomes" id="UP000053859"/>
    </source>
</evidence>
<protein>
    <submittedName>
        <fullName evidence="2">Uncharacterized protein</fullName>
    </submittedName>
</protein>
<evidence type="ECO:0000313" key="2">
    <source>
        <dbReference type="EMBL" id="GAP49919.1"/>
    </source>
</evidence>
<accession>A0A0K8PR74</accession>
<keyword evidence="3" id="KW-1185">Reference proteome</keyword>